<accession>C6TF60</accession>
<proteinExistence type="evidence at transcript level"/>
<protein>
    <submittedName>
        <fullName evidence="1">Uncharacterized protein</fullName>
    </submittedName>
</protein>
<reference evidence="1" key="1">
    <citation type="submission" date="2009-08" db="EMBL/GenBank/DDBJ databases">
        <authorList>
            <person name="Cheung F."/>
            <person name="Xiao Y."/>
            <person name="Chan A."/>
            <person name="Moskal W."/>
            <person name="Town C.D."/>
        </authorList>
    </citation>
    <scope>NUCLEOTIDE SEQUENCE</scope>
</reference>
<sequence>MDQSFLVMLSNLLHLLLESWIVRNRFITLGKT</sequence>
<dbReference type="EMBL" id="BT096242">
    <property type="protein sequence ID" value="ACU20462.1"/>
    <property type="molecule type" value="mRNA"/>
</dbReference>
<organism evidence="1">
    <name type="scientific">Glycine max</name>
    <name type="common">Soybean</name>
    <name type="synonym">Glycine hispida</name>
    <dbReference type="NCBI Taxonomy" id="3847"/>
    <lineage>
        <taxon>Eukaryota</taxon>
        <taxon>Viridiplantae</taxon>
        <taxon>Streptophyta</taxon>
        <taxon>Embryophyta</taxon>
        <taxon>Tracheophyta</taxon>
        <taxon>Spermatophyta</taxon>
        <taxon>Magnoliopsida</taxon>
        <taxon>eudicotyledons</taxon>
        <taxon>Gunneridae</taxon>
        <taxon>Pentapetalae</taxon>
        <taxon>rosids</taxon>
        <taxon>fabids</taxon>
        <taxon>Fabales</taxon>
        <taxon>Fabaceae</taxon>
        <taxon>Papilionoideae</taxon>
        <taxon>50 kb inversion clade</taxon>
        <taxon>NPAAA clade</taxon>
        <taxon>indigoferoid/millettioid clade</taxon>
        <taxon>Phaseoleae</taxon>
        <taxon>Glycine</taxon>
        <taxon>Glycine subgen. Soja</taxon>
    </lineage>
</organism>
<name>C6TF60_SOYBN</name>
<dbReference type="AlphaFoldDB" id="C6TF60"/>
<evidence type="ECO:0000313" key="1">
    <source>
        <dbReference type="EMBL" id="ACU20462.1"/>
    </source>
</evidence>